<evidence type="ECO:0000313" key="1">
    <source>
        <dbReference type="EMBL" id="JAE08023.1"/>
    </source>
</evidence>
<protein>
    <submittedName>
        <fullName evidence="1">Uncharacterized protein</fullName>
    </submittedName>
</protein>
<proteinExistence type="predicted"/>
<organism evidence="1">
    <name type="scientific">Arundo donax</name>
    <name type="common">Giant reed</name>
    <name type="synonym">Donax arundinaceus</name>
    <dbReference type="NCBI Taxonomy" id="35708"/>
    <lineage>
        <taxon>Eukaryota</taxon>
        <taxon>Viridiplantae</taxon>
        <taxon>Streptophyta</taxon>
        <taxon>Embryophyta</taxon>
        <taxon>Tracheophyta</taxon>
        <taxon>Spermatophyta</taxon>
        <taxon>Magnoliopsida</taxon>
        <taxon>Liliopsida</taxon>
        <taxon>Poales</taxon>
        <taxon>Poaceae</taxon>
        <taxon>PACMAD clade</taxon>
        <taxon>Arundinoideae</taxon>
        <taxon>Arundineae</taxon>
        <taxon>Arundo</taxon>
    </lineage>
</organism>
<dbReference type="EMBL" id="GBRH01189873">
    <property type="protein sequence ID" value="JAE08023.1"/>
    <property type="molecule type" value="Transcribed_RNA"/>
</dbReference>
<reference evidence="1" key="2">
    <citation type="journal article" date="2015" name="Data Brief">
        <title>Shoot transcriptome of the giant reed, Arundo donax.</title>
        <authorList>
            <person name="Barrero R.A."/>
            <person name="Guerrero F.D."/>
            <person name="Moolhuijzen P."/>
            <person name="Goolsby J.A."/>
            <person name="Tidwell J."/>
            <person name="Bellgard S.E."/>
            <person name="Bellgard M.I."/>
        </authorList>
    </citation>
    <scope>NUCLEOTIDE SEQUENCE</scope>
    <source>
        <tissue evidence="1">Shoot tissue taken approximately 20 cm above the soil surface</tissue>
    </source>
</reference>
<name>A0A0A9FID3_ARUDO</name>
<dbReference type="AlphaFoldDB" id="A0A0A9FID3"/>
<reference evidence="1" key="1">
    <citation type="submission" date="2014-09" db="EMBL/GenBank/DDBJ databases">
        <authorList>
            <person name="Magalhaes I.L.F."/>
            <person name="Oliveira U."/>
            <person name="Santos F.R."/>
            <person name="Vidigal T.H.D.A."/>
            <person name="Brescovit A.D."/>
            <person name="Santos A.J."/>
        </authorList>
    </citation>
    <scope>NUCLEOTIDE SEQUENCE</scope>
    <source>
        <tissue evidence="1">Shoot tissue taken approximately 20 cm above the soil surface</tissue>
    </source>
</reference>
<accession>A0A0A9FID3</accession>
<sequence>MLSCNNVSACAVSDSISIMVCNKQRLLDV</sequence>